<dbReference type="InterPro" id="IPR026960">
    <property type="entry name" value="RVT-Znf"/>
</dbReference>
<sequence>MGEGLLQGAKASRRGPEISHLLFADDCILFGEATNRGAWVLKEILKEYESCSGQSVGTGKSISVFNDVWIPDSSNFRLSSVGINSGDYKVAELINNYNRKWNRERIVNTFPKEVAEKIFGIPLVREPHDDFQVWSGEPSGEYSVRSAYKLLQLFDPRAYALHTDYRNFYKKLWLLDLPTKIKITTWKTSWNYLPIRVNMLARKLTNNSTCPRCGGGAESMDHLFRECPVSIAVWSALSTLNVLQESNLDFVQWLTTVFALHPPSHCRLFYCALWAIWGDRNARIHNKTNRSGQEIASFVHSYLKELNDGEKSISRTSKEVKKWTHLPGQAVKINFYRAFDEHNQQSASGIVVRNSEGLVLLSYTKIHHRVSSAFSAEALASRKATMIVINMQGKKTIIEGDSLSITKKCKAKGYDKSHVGAYIHDIQQLKSRSNNLRFTASVVKEPIESDNAISEEMKDLMEMAGVIFI</sequence>
<evidence type="ECO:0000313" key="4">
    <source>
        <dbReference type="Proteomes" id="UP000701853"/>
    </source>
</evidence>
<comment type="caution">
    <text evidence="3">The sequence shown here is derived from an EMBL/GenBank/DDBJ whole genome shotgun (WGS) entry which is preliminary data.</text>
</comment>
<protein>
    <recommendedName>
        <fullName evidence="5">Reverse transcriptase</fullName>
    </recommendedName>
</protein>
<evidence type="ECO:0000313" key="3">
    <source>
        <dbReference type="EMBL" id="KAG8479873.1"/>
    </source>
</evidence>
<dbReference type="Gene3D" id="3.30.420.10">
    <property type="entry name" value="Ribonuclease H-like superfamily/Ribonuclease H"/>
    <property type="match status" value="1"/>
</dbReference>
<dbReference type="EMBL" id="JAHUZN010000011">
    <property type="protein sequence ID" value="KAG8479873.1"/>
    <property type="molecule type" value="Genomic_DNA"/>
</dbReference>
<dbReference type="InterPro" id="IPR002156">
    <property type="entry name" value="RNaseH_domain"/>
</dbReference>
<dbReference type="Pfam" id="PF13456">
    <property type="entry name" value="RVT_3"/>
    <property type="match status" value="1"/>
</dbReference>
<dbReference type="Pfam" id="PF13966">
    <property type="entry name" value="zf-RVT"/>
    <property type="match status" value="1"/>
</dbReference>
<evidence type="ECO:0000259" key="2">
    <source>
        <dbReference type="Pfam" id="PF13966"/>
    </source>
</evidence>
<dbReference type="PANTHER" id="PTHR47074">
    <property type="entry name" value="BNAC02G40300D PROTEIN"/>
    <property type="match status" value="1"/>
</dbReference>
<feature type="domain" description="Reverse transcriptase zinc-binding" evidence="2">
    <location>
        <begin position="142"/>
        <end position="234"/>
    </location>
</feature>
<dbReference type="Proteomes" id="UP000701853">
    <property type="component" value="Chromosome 11"/>
</dbReference>
<dbReference type="AlphaFoldDB" id="A0A8J6CTY4"/>
<dbReference type="OrthoDB" id="1001867at2759"/>
<gene>
    <name evidence="3" type="ORF">CXB51_029532</name>
</gene>
<dbReference type="GO" id="GO:0004523">
    <property type="term" value="F:RNA-DNA hybrid ribonuclease activity"/>
    <property type="evidence" value="ECO:0007669"/>
    <property type="project" value="InterPro"/>
</dbReference>
<dbReference type="InterPro" id="IPR036397">
    <property type="entry name" value="RNaseH_sf"/>
</dbReference>
<dbReference type="GO" id="GO:0003676">
    <property type="term" value="F:nucleic acid binding"/>
    <property type="evidence" value="ECO:0007669"/>
    <property type="project" value="InterPro"/>
</dbReference>
<organism evidence="3 4">
    <name type="scientific">Gossypium anomalum</name>
    <dbReference type="NCBI Taxonomy" id="47600"/>
    <lineage>
        <taxon>Eukaryota</taxon>
        <taxon>Viridiplantae</taxon>
        <taxon>Streptophyta</taxon>
        <taxon>Embryophyta</taxon>
        <taxon>Tracheophyta</taxon>
        <taxon>Spermatophyta</taxon>
        <taxon>Magnoliopsida</taxon>
        <taxon>eudicotyledons</taxon>
        <taxon>Gunneridae</taxon>
        <taxon>Pentapetalae</taxon>
        <taxon>rosids</taxon>
        <taxon>malvids</taxon>
        <taxon>Malvales</taxon>
        <taxon>Malvaceae</taxon>
        <taxon>Malvoideae</taxon>
        <taxon>Gossypium</taxon>
    </lineage>
</organism>
<keyword evidence="4" id="KW-1185">Reference proteome</keyword>
<evidence type="ECO:0000259" key="1">
    <source>
        <dbReference type="Pfam" id="PF13456"/>
    </source>
</evidence>
<evidence type="ECO:0008006" key="5">
    <source>
        <dbReference type="Google" id="ProtNLM"/>
    </source>
</evidence>
<dbReference type="PANTHER" id="PTHR47074:SF61">
    <property type="entry name" value="RNASE H TYPE-1 DOMAIN-CONTAINING PROTEIN"/>
    <property type="match status" value="1"/>
</dbReference>
<reference evidence="3 4" key="1">
    <citation type="journal article" date="2021" name="bioRxiv">
        <title>The Gossypium anomalum genome as a resource for cotton improvement and evolutionary analysis of hybrid incompatibility.</title>
        <authorList>
            <person name="Grover C.E."/>
            <person name="Yuan D."/>
            <person name="Arick M.A."/>
            <person name="Miller E.R."/>
            <person name="Hu G."/>
            <person name="Peterson D.G."/>
            <person name="Wendel J.F."/>
            <person name="Udall J.A."/>
        </authorList>
    </citation>
    <scope>NUCLEOTIDE SEQUENCE [LARGE SCALE GENOMIC DNA]</scope>
    <source>
        <strain evidence="3">JFW-Udall</strain>
        <tissue evidence="3">Leaf</tissue>
    </source>
</reference>
<dbReference type="CDD" id="cd06222">
    <property type="entry name" value="RNase_H_like"/>
    <property type="match status" value="1"/>
</dbReference>
<feature type="domain" description="RNase H type-1" evidence="1">
    <location>
        <begin position="338"/>
        <end position="438"/>
    </location>
</feature>
<proteinExistence type="predicted"/>
<accession>A0A8J6CTY4</accession>
<dbReference type="InterPro" id="IPR044730">
    <property type="entry name" value="RNase_H-like_dom_plant"/>
</dbReference>
<dbReference type="InterPro" id="IPR052929">
    <property type="entry name" value="RNase_H-like_EbsB-rel"/>
</dbReference>
<name>A0A8J6CTY4_9ROSI</name>